<protein>
    <recommendedName>
        <fullName evidence="3">Lipoprotein</fullName>
    </recommendedName>
</protein>
<accession>A0ABU2KGR7</accession>
<evidence type="ECO:0000313" key="2">
    <source>
        <dbReference type="Proteomes" id="UP001182991"/>
    </source>
</evidence>
<sequence length="78" mass="9111">MRIIFLILSILLFSNCNVNSKKQNNVVEEISSLKNDSEKELFLKEIYTSDQSTRDENSSDILLKFGKNSKQYKEHLIK</sequence>
<organism evidence="1 2">
    <name type="scientific">Mesonia ostreae</name>
    <dbReference type="NCBI Taxonomy" id="861110"/>
    <lineage>
        <taxon>Bacteria</taxon>
        <taxon>Pseudomonadati</taxon>
        <taxon>Bacteroidota</taxon>
        <taxon>Flavobacteriia</taxon>
        <taxon>Flavobacteriales</taxon>
        <taxon>Flavobacteriaceae</taxon>
        <taxon>Mesonia</taxon>
    </lineage>
</organism>
<keyword evidence="2" id="KW-1185">Reference proteome</keyword>
<dbReference type="RefSeq" id="WP_311400858.1">
    <property type="nucleotide sequence ID" value="NZ_JAVRBG010000003.1"/>
</dbReference>
<reference evidence="2" key="1">
    <citation type="submission" date="2023-07" db="EMBL/GenBank/DDBJ databases">
        <title>Isolating and identifying novel microbial strains from the Mariana Trench.</title>
        <authorList>
            <person name="Fu H."/>
        </authorList>
    </citation>
    <scope>NUCLEOTIDE SEQUENCE [LARGE SCALE GENOMIC DNA]</scope>
    <source>
        <strain evidence="2">T-y2</strain>
    </source>
</reference>
<evidence type="ECO:0008006" key="3">
    <source>
        <dbReference type="Google" id="ProtNLM"/>
    </source>
</evidence>
<dbReference type="EMBL" id="JAVRBG010000003">
    <property type="protein sequence ID" value="MDT0293906.1"/>
    <property type="molecule type" value="Genomic_DNA"/>
</dbReference>
<proteinExistence type="predicted"/>
<gene>
    <name evidence="1" type="ORF">RLT85_04605</name>
</gene>
<evidence type="ECO:0000313" key="1">
    <source>
        <dbReference type="EMBL" id="MDT0293906.1"/>
    </source>
</evidence>
<dbReference type="Proteomes" id="UP001182991">
    <property type="component" value="Unassembled WGS sequence"/>
</dbReference>
<comment type="caution">
    <text evidence="1">The sequence shown here is derived from an EMBL/GenBank/DDBJ whole genome shotgun (WGS) entry which is preliminary data.</text>
</comment>
<name>A0ABU2KGR7_9FLAO</name>